<dbReference type="InterPro" id="IPR036641">
    <property type="entry name" value="HPT_dom_sf"/>
</dbReference>
<dbReference type="PANTHER" id="PTHR45339:SF3">
    <property type="entry name" value="HISTIDINE KINASE"/>
    <property type="match status" value="1"/>
</dbReference>
<dbReference type="CDD" id="cd00088">
    <property type="entry name" value="HPT"/>
    <property type="match status" value="1"/>
</dbReference>
<evidence type="ECO:0000256" key="2">
    <source>
        <dbReference type="ARBA" id="ARBA00022553"/>
    </source>
</evidence>
<gene>
    <name evidence="8" type="ORF">SAMN05660472_01995</name>
</gene>
<dbReference type="PANTHER" id="PTHR45339">
    <property type="entry name" value="HYBRID SIGNAL TRANSDUCTION HISTIDINE KINASE J"/>
    <property type="match status" value="1"/>
</dbReference>
<dbReference type="GO" id="GO:0005886">
    <property type="term" value="C:plasma membrane"/>
    <property type="evidence" value="ECO:0007669"/>
    <property type="project" value="UniProtKB-SubCell"/>
</dbReference>
<dbReference type="OrthoDB" id="9790669at2"/>
<evidence type="ECO:0000256" key="1">
    <source>
        <dbReference type="ARBA" id="ARBA00018672"/>
    </source>
</evidence>
<reference evidence="8 9" key="1">
    <citation type="submission" date="2016-10" db="EMBL/GenBank/DDBJ databases">
        <authorList>
            <person name="de Groot N.N."/>
        </authorList>
    </citation>
    <scope>NUCLEOTIDE SEQUENCE [LARGE SCALE GENOMIC DNA]</scope>
    <source>
        <strain evidence="8 9">DSM 18346</strain>
    </source>
</reference>
<accession>A0A1G9EJ82</accession>
<dbReference type="STRING" id="393762.SAMN05660472_01995"/>
<comment type="function">
    <text evidence="3">May play the central regulatory role in sporulation. It may be an element of the effector pathway responsible for the activation of sporulation genes in response to nutritional stress. Spo0A may act in concert with spo0H (a sigma factor) to control the expression of some genes that are critical to the sporulation process.</text>
</comment>
<organism evidence="8 9">
    <name type="scientific">Natronincola ferrireducens</name>
    <dbReference type="NCBI Taxonomy" id="393762"/>
    <lineage>
        <taxon>Bacteria</taxon>
        <taxon>Bacillati</taxon>
        <taxon>Bacillota</taxon>
        <taxon>Clostridia</taxon>
        <taxon>Peptostreptococcales</taxon>
        <taxon>Natronincolaceae</taxon>
        <taxon>Natronincola</taxon>
    </lineage>
</organism>
<evidence type="ECO:0000256" key="3">
    <source>
        <dbReference type="ARBA" id="ARBA00024867"/>
    </source>
</evidence>
<dbReference type="GO" id="GO:0000160">
    <property type="term" value="P:phosphorelay signal transduction system"/>
    <property type="evidence" value="ECO:0007669"/>
    <property type="project" value="InterPro"/>
</dbReference>
<sequence>MKDKNSRPVNILLIEDEKINQKVAQSLLKSRGWRIITALDGQEGIEKFNQEDFDVILVDIHMPKLNGFQVTNRIRRIERHQGRYTPIIGMSASDIPKDKEKFVGVEMDSYILKPLRAEELYQTIETLLSKYKRPLCPIDIEAVLANLEGDKDLLKELIEDFIEEEYSILLLKEIEEAINQKDYNKLYKKAHKLKGAAACLQIQGIYEIAYKLEQCGKALSNEGIVEIFEALKKEYQITKDALENYRWED</sequence>
<dbReference type="AlphaFoldDB" id="A0A1G9EJ82"/>
<evidence type="ECO:0000313" key="8">
    <source>
        <dbReference type="EMBL" id="SDK76237.1"/>
    </source>
</evidence>
<dbReference type="PROSITE" id="PS50894">
    <property type="entry name" value="HPT"/>
    <property type="match status" value="1"/>
</dbReference>
<keyword evidence="9" id="KW-1185">Reference proteome</keyword>
<dbReference type="Gene3D" id="1.20.120.160">
    <property type="entry name" value="HPT domain"/>
    <property type="match status" value="1"/>
</dbReference>
<proteinExistence type="predicted"/>
<dbReference type="EMBL" id="FNFP01000003">
    <property type="protein sequence ID" value="SDK76237.1"/>
    <property type="molecule type" value="Genomic_DNA"/>
</dbReference>
<dbReference type="Pfam" id="PF01627">
    <property type="entry name" value="Hpt"/>
    <property type="match status" value="1"/>
</dbReference>
<evidence type="ECO:0000259" key="6">
    <source>
        <dbReference type="PROSITE" id="PS50110"/>
    </source>
</evidence>
<dbReference type="CDD" id="cd17546">
    <property type="entry name" value="REC_hyHK_CKI1_RcsC-like"/>
    <property type="match status" value="1"/>
</dbReference>
<dbReference type="SMART" id="SM00448">
    <property type="entry name" value="REC"/>
    <property type="match status" value="1"/>
</dbReference>
<evidence type="ECO:0000259" key="7">
    <source>
        <dbReference type="PROSITE" id="PS50894"/>
    </source>
</evidence>
<evidence type="ECO:0000313" key="9">
    <source>
        <dbReference type="Proteomes" id="UP000198718"/>
    </source>
</evidence>
<keyword evidence="2 5" id="KW-0597">Phosphoprotein</keyword>
<dbReference type="SUPFAM" id="SSF52172">
    <property type="entry name" value="CheY-like"/>
    <property type="match status" value="1"/>
</dbReference>
<protein>
    <recommendedName>
        <fullName evidence="1">Stage 0 sporulation protein A homolog</fullName>
    </recommendedName>
</protein>
<dbReference type="SUPFAM" id="SSF47226">
    <property type="entry name" value="Histidine-containing phosphotransfer domain, HPT domain"/>
    <property type="match status" value="1"/>
</dbReference>
<feature type="domain" description="Response regulatory" evidence="6">
    <location>
        <begin position="10"/>
        <end position="128"/>
    </location>
</feature>
<dbReference type="PROSITE" id="PS50110">
    <property type="entry name" value="RESPONSE_REGULATORY"/>
    <property type="match status" value="1"/>
</dbReference>
<dbReference type="RefSeq" id="WP_090553531.1">
    <property type="nucleotide sequence ID" value="NZ_FNFP01000003.1"/>
</dbReference>
<dbReference type="InterPro" id="IPR001789">
    <property type="entry name" value="Sig_transdc_resp-reg_receiver"/>
</dbReference>
<dbReference type="Proteomes" id="UP000198718">
    <property type="component" value="Unassembled WGS sequence"/>
</dbReference>
<evidence type="ECO:0000256" key="5">
    <source>
        <dbReference type="PROSITE-ProRule" id="PRU00169"/>
    </source>
</evidence>
<dbReference type="GO" id="GO:0005524">
    <property type="term" value="F:ATP binding"/>
    <property type="evidence" value="ECO:0007669"/>
    <property type="project" value="UniProtKB-KW"/>
</dbReference>
<dbReference type="Gene3D" id="3.40.50.2300">
    <property type="match status" value="1"/>
</dbReference>
<name>A0A1G9EJ82_9FIRM</name>
<dbReference type="InterPro" id="IPR011006">
    <property type="entry name" value="CheY-like_superfamily"/>
</dbReference>
<dbReference type="Pfam" id="PF00072">
    <property type="entry name" value="Response_reg"/>
    <property type="match status" value="1"/>
</dbReference>
<feature type="modified residue" description="Phosphohistidine" evidence="4">
    <location>
        <position position="191"/>
    </location>
</feature>
<evidence type="ECO:0000256" key="4">
    <source>
        <dbReference type="PROSITE-ProRule" id="PRU00110"/>
    </source>
</evidence>
<dbReference type="InterPro" id="IPR008207">
    <property type="entry name" value="Sig_transdc_His_kin_Hpt_dom"/>
</dbReference>
<feature type="domain" description="HPt" evidence="7">
    <location>
        <begin position="150"/>
        <end position="245"/>
    </location>
</feature>
<feature type="modified residue" description="4-aspartylphosphate" evidence="5">
    <location>
        <position position="59"/>
    </location>
</feature>